<dbReference type="InterPro" id="IPR029069">
    <property type="entry name" value="HotDog_dom_sf"/>
</dbReference>
<evidence type="ECO:0000313" key="4">
    <source>
        <dbReference type="Proteomes" id="UP001610444"/>
    </source>
</evidence>
<dbReference type="RefSeq" id="XP_070892521.1">
    <property type="nucleotide sequence ID" value="XM_071043728.1"/>
</dbReference>
<dbReference type="SUPFAM" id="SSF54637">
    <property type="entry name" value="Thioesterase/thiol ester dehydrase-isomerase"/>
    <property type="match status" value="2"/>
</dbReference>
<name>A0ABR4JBY9_9EURO</name>
<dbReference type="InterPro" id="IPR003703">
    <property type="entry name" value="Acyl_CoA_thio"/>
</dbReference>
<dbReference type="PANTHER" id="PTHR11066:SF34">
    <property type="entry name" value="ACYL-COENZYME A THIOESTERASE 8"/>
    <property type="match status" value="1"/>
</dbReference>
<feature type="domain" description="Acyl-CoA thioesterase-like C-terminal" evidence="2">
    <location>
        <begin position="195"/>
        <end position="338"/>
    </location>
</feature>
<sequence>MSPIETCCAIAPAPDGEPNTFTNVNPLWHPPGARGIYGGVAIAQSLRAAYATVPVDFVVHSMHCHFLLAGNSSTPVLYSVEVVRDGRTFMTRSVRALQDDSCFFSTVVSFQRTAPTPASFVLADAVRPPVGTTPPVGATSASTCSIDTEEPFETVLCEYAPGLSPATRKPCQWIKAHGRIRGDEQNGDGAAERRRQRAHICALAYMSDSDFINTVSRAHRLWHFSTDEYMEQTRGKFQGNELERIRMETWLQNRGRDEVINNRAAARYVGVKSLRRVKMLVSLNHSIFFHNHRYIRADEWLLSEMQNPWTGEERGVVTQHIWTRDGVLVATCIQEGVVRVSDDDRGRL</sequence>
<proteinExistence type="predicted"/>
<organism evidence="3 4">
    <name type="scientific">Aspergillus pseudodeflectus</name>
    <dbReference type="NCBI Taxonomy" id="176178"/>
    <lineage>
        <taxon>Eukaryota</taxon>
        <taxon>Fungi</taxon>
        <taxon>Dikarya</taxon>
        <taxon>Ascomycota</taxon>
        <taxon>Pezizomycotina</taxon>
        <taxon>Eurotiomycetes</taxon>
        <taxon>Eurotiomycetidae</taxon>
        <taxon>Eurotiales</taxon>
        <taxon>Aspergillaceae</taxon>
        <taxon>Aspergillus</taxon>
        <taxon>Aspergillus subgen. Nidulantes</taxon>
    </lineage>
</organism>
<dbReference type="InterPro" id="IPR049450">
    <property type="entry name" value="ACOT8-like_C"/>
</dbReference>
<comment type="caution">
    <text evidence="3">The sequence shown here is derived from an EMBL/GenBank/DDBJ whole genome shotgun (WGS) entry which is preliminary data.</text>
</comment>
<dbReference type="Pfam" id="PF13622">
    <property type="entry name" value="4HBT_3"/>
    <property type="match status" value="1"/>
</dbReference>
<dbReference type="CDD" id="cd03445">
    <property type="entry name" value="Thioesterase_II_repeat2"/>
    <property type="match status" value="1"/>
</dbReference>
<evidence type="ECO:0000259" key="2">
    <source>
        <dbReference type="Pfam" id="PF20789"/>
    </source>
</evidence>
<dbReference type="PANTHER" id="PTHR11066">
    <property type="entry name" value="ACYL-COA THIOESTERASE"/>
    <property type="match status" value="1"/>
</dbReference>
<dbReference type="CDD" id="cd03444">
    <property type="entry name" value="Thioesterase_II_repeat1"/>
    <property type="match status" value="1"/>
</dbReference>
<dbReference type="GeneID" id="98158892"/>
<dbReference type="Pfam" id="PF20789">
    <property type="entry name" value="4HBT_3C"/>
    <property type="match status" value="1"/>
</dbReference>
<evidence type="ECO:0000313" key="3">
    <source>
        <dbReference type="EMBL" id="KAL2837386.1"/>
    </source>
</evidence>
<accession>A0ABR4JBY9</accession>
<reference evidence="3 4" key="1">
    <citation type="submission" date="2024-07" db="EMBL/GenBank/DDBJ databases">
        <title>Section-level genome sequencing and comparative genomics of Aspergillus sections Usti and Cavernicolus.</title>
        <authorList>
            <consortium name="Lawrence Berkeley National Laboratory"/>
            <person name="Nybo J.L."/>
            <person name="Vesth T.C."/>
            <person name="Theobald S."/>
            <person name="Frisvad J.C."/>
            <person name="Larsen T.O."/>
            <person name="Kjaerboelling I."/>
            <person name="Rothschild-Mancinelli K."/>
            <person name="Lyhne E.K."/>
            <person name="Kogle M.E."/>
            <person name="Barry K."/>
            <person name="Clum A."/>
            <person name="Na H."/>
            <person name="Ledsgaard L."/>
            <person name="Lin J."/>
            <person name="Lipzen A."/>
            <person name="Kuo A."/>
            <person name="Riley R."/>
            <person name="Mondo S."/>
            <person name="LaButti K."/>
            <person name="Haridas S."/>
            <person name="Pangalinan J."/>
            <person name="Salamov A.A."/>
            <person name="Simmons B.A."/>
            <person name="Magnuson J.K."/>
            <person name="Chen J."/>
            <person name="Drula E."/>
            <person name="Henrissat B."/>
            <person name="Wiebenga A."/>
            <person name="Lubbers R.J."/>
            <person name="Gomes A.C."/>
            <person name="Macurrencykelacurrency M.R."/>
            <person name="Stajich J."/>
            <person name="Grigoriev I.V."/>
            <person name="Mortensen U.H."/>
            <person name="De vries R.P."/>
            <person name="Baker S.E."/>
            <person name="Andersen M.R."/>
        </authorList>
    </citation>
    <scope>NUCLEOTIDE SEQUENCE [LARGE SCALE GENOMIC DNA]</scope>
    <source>
        <strain evidence="3 4">CBS 756.74</strain>
    </source>
</reference>
<dbReference type="EMBL" id="JBFXLR010000098">
    <property type="protein sequence ID" value="KAL2837386.1"/>
    <property type="molecule type" value="Genomic_DNA"/>
</dbReference>
<protein>
    <submittedName>
        <fullName evidence="3">Thioesterase-like superfamily-domain-containing protein</fullName>
    </submittedName>
</protein>
<gene>
    <name evidence="3" type="ORF">BJX68DRAFT_259611</name>
</gene>
<dbReference type="Proteomes" id="UP001610444">
    <property type="component" value="Unassembled WGS sequence"/>
</dbReference>
<evidence type="ECO:0000259" key="1">
    <source>
        <dbReference type="Pfam" id="PF13622"/>
    </source>
</evidence>
<keyword evidence="4" id="KW-1185">Reference proteome</keyword>
<feature type="domain" description="Acyl-CoA thioesterase-like N-terminal HotDog" evidence="1">
    <location>
        <begin position="26"/>
        <end position="111"/>
    </location>
</feature>
<dbReference type="InterPro" id="IPR049449">
    <property type="entry name" value="TesB_ACOT8-like_N"/>
</dbReference>
<dbReference type="Gene3D" id="3.10.129.10">
    <property type="entry name" value="Hotdog Thioesterase"/>
    <property type="match status" value="2"/>
</dbReference>